<dbReference type="AlphaFoldDB" id="A0AAE0BM75"/>
<comment type="caution">
    <text evidence="4">The sequence shown here is derived from an EMBL/GenBank/DDBJ whole genome shotgun (WGS) entry which is preliminary data.</text>
</comment>
<dbReference type="Pfam" id="PF07859">
    <property type="entry name" value="Abhydrolase_3"/>
    <property type="match status" value="1"/>
</dbReference>
<keyword evidence="2" id="KW-0067">ATP-binding</keyword>
<keyword evidence="5" id="KW-1185">Reference proteome</keyword>
<evidence type="ECO:0000313" key="4">
    <source>
        <dbReference type="EMBL" id="KAK3238385.1"/>
    </source>
</evidence>
<dbReference type="PANTHER" id="PTHR48081:SF6">
    <property type="entry name" value="PEPTIDASE S9 PROLYL OLIGOPEPTIDASE CATALYTIC DOMAIN-CONTAINING PROTEIN"/>
    <property type="match status" value="1"/>
</dbReference>
<evidence type="ECO:0000256" key="1">
    <source>
        <dbReference type="ARBA" id="ARBA00022801"/>
    </source>
</evidence>
<evidence type="ECO:0000256" key="2">
    <source>
        <dbReference type="PROSITE-ProRule" id="PRU00409"/>
    </source>
</evidence>
<keyword evidence="2" id="KW-0547">Nucleotide-binding</keyword>
<organism evidence="4 5">
    <name type="scientific">Cymbomonas tetramitiformis</name>
    <dbReference type="NCBI Taxonomy" id="36881"/>
    <lineage>
        <taxon>Eukaryota</taxon>
        <taxon>Viridiplantae</taxon>
        <taxon>Chlorophyta</taxon>
        <taxon>Pyramimonadophyceae</taxon>
        <taxon>Pyramimonadales</taxon>
        <taxon>Pyramimonadaceae</taxon>
        <taxon>Cymbomonas</taxon>
    </lineage>
</organism>
<feature type="domain" description="ATP-grasp" evidence="3">
    <location>
        <begin position="529"/>
        <end position="724"/>
    </location>
</feature>
<dbReference type="Gene3D" id="3.30.470.20">
    <property type="entry name" value="ATP-grasp fold, B domain"/>
    <property type="match status" value="1"/>
</dbReference>
<dbReference type="GO" id="GO:0016787">
    <property type="term" value="F:hydrolase activity"/>
    <property type="evidence" value="ECO:0007669"/>
    <property type="project" value="UniProtKB-KW"/>
</dbReference>
<dbReference type="Gene3D" id="3.40.50.1820">
    <property type="entry name" value="alpha/beta hydrolase"/>
    <property type="match status" value="1"/>
</dbReference>
<dbReference type="InterPro" id="IPR012340">
    <property type="entry name" value="NA-bd_OB-fold"/>
</dbReference>
<dbReference type="PANTHER" id="PTHR48081">
    <property type="entry name" value="AB HYDROLASE SUPERFAMILY PROTEIN C4A8.06C"/>
    <property type="match status" value="1"/>
</dbReference>
<dbReference type="SUPFAM" id="SSF53474">
    <property type="entry name" value="alpha/beta-Hydrolases"/>
    <property type="match status" value="1"/>
</dbReference>
<sequence>MPPPVVVPLGTSRDSPALELYLPSAANAASEELRPAVIVCSGGSYKWWNHKGEGVPAAQWVASLGCVGCLLHYRLGPWPTPREDLHVALALLRNSPEAREVWRIDASRLAVLGFSAGAHLAAQAVAAGTSIRVLVLVYPPVADADNVDTLEAFRANRLAPESSTDLPCQHPLPASYVVASTNDQVCPPQLHADVVVEGLTEVGVRVTYQRQRLGAHGFGCIPKWTAKCTEWLRAELPLTEMPPLSEFQPPSDRSQDVGDFAEEPDDVAEAEIAELRATHAHLQPDEQASNPASVRGRIVARRQPRGRVQRVFLDLQAGSEQLQLVVQAAVPQATSTPSVASSFTESVGASGDGVPVDDRRTTTYGASRQAEVLTPEIQPGVFVHAVGHPGRIPAGRIAGRGALALFVAPDDISILPEPTVSVSGESPAAVSVSAVAATGRGSTRPDGGEFHTTRFHMTPSTTGWQSALQQLRCGANNNMTWAGGQPLPNAPPGSPGCWLLPASDEVALEIARSQDELRALGWRLLTCDKRVVARLSNKSTFRDHAEALGLLRHLPEHYPTPEMAMFPCIMKGAEGNNGQNVKIVTSGEMLRHKVGLDWASGRVLLQELVPGRVEYSCSLLVMDGEVFDSVVMEYTYDREEFVWPFVKEEKEKRVSQDRVCTPHLSVMRKLLVGYSGICNFNYKVRPGGDIAIFEINTRVGGDLGEDVPRWRARLFLERLNGCSQGT</sequence>
<accession>A0AAE0BM75</accession>
<dbReference type="GO" id="GO:0046872">
    <property type="term" value="F:metal ion binding"/>
    <property type="evidence" value="ECO:0007669"/>
    <property type="project" value="InterPro"/>
</dbReference>
<dbReference type="Gene3D" id="2.40.50.140">
    <property type="entry name" value="Nucleic acid-binding proteins"/>
    <property type="match status" value="1"/>
</dbReference>
<evidence type="ECO:0000259" key="3">
    <source>
        <dbReference type="PROSITE" id="PS50975"/>
    </source>
</evidence>
<dbReference type="InterPro" id="IPR050300">
    <property type="entry name" value="GDXG_lipolytic_enzyme"/>
</dbReference>
<dbReference type="InterPro" id="IPR029058">
    <property type="entry name" value="AB_hydrolase_fold"/>
</dbReference>
<dbReference type="SUPFAM" id="SSF56059">
    <property type="entry name" value="Glutathione synthetase ATP-binding domain-like"/>
    <property type="match status" value="1"/>
</dbReference>
<protein>
    <recommendedName>
        <fullName evidence="3">ATP-grasp domain-containing protein</fullName>
    </recommendedName>
</protein>
<proteinExistence type="predicted"/>
<dbReference type="EMBL" id="LGRX02034230">
    <property type="protein sequence ID" value="KAK3238385.1"/>
    <property type="molecule type" value="Genomic_DNA"/>
</dbReference>
<reference evidence="4 5" key="1">
    <citation type="journal article" date="2015" name="Genome Biol. Evol.">
        <title>Comparative Genomics of a Bacterivorous Green Alga Reveals Evolutionary Causalities and Consequences of Phago-Mixotrophic Mode of Nutrition.</title>
        <authorList>
            <person name="Burns J.A."/>
            <person name="Paasch A."/>
            <person name="Narechania A."/>
            <person name="Kim E."/>
        </authorList>
    </citation>
    <scope>NUCLEOTIDE SEQUENCE [LARGE SCALE GENOMIC DNA]</scope>
    <source>
        <strain evidence="4 5">PLY_AMNH</strain>
    </source>
</reference>
<dbReference type="InterPro" id="IPR011761">
    <property type="entry name" value="ATP-grasp"/>
</dbReference>
<gene>
    <name evidence="4" type="ORF">CYMTET_51596</name>
</gene>
<dbReference type="PROSITE" id="PS50975">
    <property type="entry name" value="ATP_GRASP"/>
    <property type="match status" value="1"/>
</dbReference>
<evidence type="ECO:0000313" key="5">
    <source>
        <dbReference type="Proteomes" id="UP001190700"/>
    </source>
</evidence>
<dbReference type="GO" id="GO:0005524">
    <property type="term" value="F:ATP binding"/>
    <property type="evidence" value="ECO:0007669"/>
    <property type="project" value="UniProtKB-UniRule"/>
</dbReference>
<dbReference type="Proteomes" id="UP001190700">
    <property type="component" value="Unassembled WGS sequence"/>
</dbReference>
<name>A0AAE0BM75_9CHLO</name>
<dbReference type="InterPro" id="IPR013094">
    <property type="entry name" value="AB_hydrolase_3"/>
</dbReference>
<keyword evidence="1" id="KW-0378">Hydrolase</keyword>